<sequence>MIISDTQTTTLNSSQSITSCSTRESNCNLSFQNNQTQKTICEMGNSYTEKNGTINGQDDITEDENRPSISKKDLSAYHLPLNINANSEMSHSDEEDERANREVENLITMTSDHSSPHYNQPLRQRAVGMAPNKTQILHYLFSTSLIKIKASGNDIQLTDSTSFPLIDVWRKTECFSSKKMILEAYGRTILFITDTDALTTNMCPLFCGSTSNLPIEEQYNDIELVNGHMTRSMNVKHSTITSYDGEIIGYFASGNPFLIYDKQKQVVARLEIRGTDMPSISVSRLEEREERINQTQETSLTRNVNEEIINLKKDNLNCIQVGNGKNSKRTTKCIGEEHVSGIWDCYEVSPNSANTKGRLVANIVENRYISYLSTPINFSLKLLILSASLQLNADSSNIFNTKSEEFGCTIQ</sequence>
<proteinExistence type="predicted"/>
<dbReference type="WBParaSite" id="RSKR_0001155850.1">
    <property type="protein sequence ID" value="RSKR_0001155850.1"/>
    <property type="gene ID" value="RSKR_0001155850"/>
</dbReference>
<evidence type="ECO:0000313" key="1">
    <source>
        <dbReference type="Proteomes" id="UP000095286"/>
    </source>
</evidence>
<organism evidence="1 2">
    <name type="scientific">Rhabditophanes sp. KR3021</name>
    <dbReference type="NCBI Taxonomy" id="114890"/>
    <lineage>
        <taxon>Eukaryota</taxon>
        <taxon>Metazoa</taxon>
        <taxon>Ecdysozoa</taxon>
        <taxon>Nematoda</taxon>
        <taxon>Chromadorea</taxon>
        <taxon>Rhabditida</taxon>
        <taxon>Tylenchina</taxon>
        <taxon>Panagrolaimomorpha</taxon>
        <taxon>Strongyloidoidea</taxon>
        <taxon>Alloionematidae</taxon>
        <taxon>Rhabditophanes</taxon>
    </lineage>
</organism>
<accession>A0AC35UH98</accession>
<evidence type="ECO:0000313" key="2">
    <source>
        <dbReference type="WBParaSite" id="RSKR_0001155850.1"/>
    </source>
</evidence>
<dbReference type="Proteomes" id="UP000095286">
    <property type="component" value="Unplaced"/>
</dbReference>
<name>A0AC35UH98_9BILA</name>
<protein>
    <submittedName>
        <fullName evidence="2">Phospholipid scramblase</fullName>
    </submittedName>
</protein>
<reference evidence="2" key="1">
    <citation type="submission" date="2016-11" db="UniProtKB">
        <authorList>
            <consortium name="WormBaseParasite"/>
        </authorList>
    </citation>
    <scope>IDENTIFICATION</scope>
    <source>
        <strain evidence="2">KR3021</strain>
    </source>
</reference>